<keyword evidence="2" id="KW-1185">Reference proteome</keyword>
<sequence length="75" mass="8974">MATNSQKNHFELLQKLGQFFLNLVANPKRLFNLKIQIQKMIGISWCNMFCIKENYLHPLFIRNFKPEIYLSADRL</sequence>
<dbReference type="EMBL" id="LFNG01000009">
    <property type="protein sequence ID" value="KMQ71255.1"/>
    <property type="molecule type" value="Genomic_DNA"/>
</dbReference>
<accession>A0A0J7LQC2</accession>
<proteinExistence type="predicted"/>
<gene>
    <name evidence="1" type="ORF">ACM44_07540</name>
</gene>
<evidence type="ECO:0000313" key="2">
    <source>
        <dbReference type="Proteomes" id="UP000035900"/>
    </source>
</evidence>
<dbReference type="AlphaFoldDB" id="A0A0J7LQC2"/>
<organism evidence="1 2">
    <name type="scientific">Chryseobacterium koreense CCUG 49689</name>
    <dbReference type="NCBI Taxonomy" id="1304281"/>
    <lineage>
        <taxon>Bacteria</taxon>
        <taxon>Pseudomonadati</taxon>
        <taxon>Bacteroidota</taxon>
        <taxon>Flavobacteriia</taxon>
        <taxon>Flavobacteriales</taxon>
        <taxon>Weeksellaceae</taxon>
        <taxon>Chryseobacterium group</taxon>
        <taxon>Chryseobacterium</taxon>
    </lineage>
</organism>
<dbReference type="Proteomes" id="UP000035900">
    <property type="component" value="Unassembled WGS sequence"/>
</dbReference>
<dbReference type="PATRIC" id="fig|1304281.5.peg.1614"/>
<name>A0A0J7LQC2_9FLAO</name>
<evidence type="ECO:0000313" key="1">
    <source>
        <dbReference type="EMBL" id="KMQ71255.1"/>
    </source>
</evidence>
<reference evidence="1 2" key="1">
    <citation type="journal article" date="2004" name="Int. J. Syst. Evol. Microbiol.">
        <title>Kaistella koreensis gen. nov., sp. nov., a novel member of the Chryseobacterium-Bergeyella-Riemerella branch.</title>
        <authorList>
            <person name="Kim M.K."/>
            <person name="Im W.T."/>
            <person name="Shin Y.K."/>
            <person name="Lim J.H."/>
            <person name="Kim S.H."/>
            <person name="Lee B.C."/>
            <person name="Park M.Y."/>
            <person name="Lee K.Y."/>
            <person name="Lee S.T."/>
        </authorList>
    </citation>
    <scope>NUCLEOTIDE SEQUENCE [LARGE SCALE GENOMIC DNA]</scope>
    <source>
        <strain evidence="1 2">CCUG 49689</strain>
    </source>
</reference>
<protein>
    <submittedName>
        <fullName evidence="1">Uncharacterized protein</fullName>
    </submittedName>
</protein>
<comment type="caution">
    <text evidence="1">The sequence shown here is derived from an EMBL/GenBank/DDBJ whole genome shotgun (WGS) entry which is preliminary data.</text>
</comment>
<dbReference type="STRING" id="1304281.ACM44_07540"/>